<accession>A0A974NQG8</accession>
<feature type="transmembrane region" description="Helical" evidence="8">
    <location>
        <begin position="15"/>
        <end position="33"/>
    </location>
</feature>
<feature type="transmembrane region" description="Helical" evidence="8">
    <location>
        <begin position="221"/>
        <end position="241"/>
    </location>
</feature>
<evidence type="ECO:0000256" key="4">
    <source>
        <dbReference type="ARBA" id="ARBA00022475"/>
    </source>
</evidence>
<evidence type="ECO:0000256" key="3">
    <source>
        <dbReference type="ARBA" id="ARBA00022448"/>
    </source>
</evidence>
<evidence type="ECO:0000313" key="11">
    <source>
        <dbReference type="Proteomes" id="UP000595254"/>
    </source>
</evidence>
<feature type="domain" description="Major facilitator superfamily (MFS) profile" evidence="9">
    <location>
        <begin position="16"/>
        <end position="402"/>
    </location>
</feature>
<dbReference type="InterPro" id="IPR036259">
    <property type="entry name" value="MFS_trans_sf"/>
</dbReference>
<keyword evidence="3 8" id="KW-0813">Transport</keyword>
<evidence type="ECO:0000256" key="5">
    <source>
        <dbReference type="ARBA" id="ARBA00022692"/>
    </source>
</evidence>
<feature type="transmembrane region" description="Helical" evidence="8">
    <location>
        <begin position="109"/>
        <end position="130"/>
    </location>
</feature>
<dbReference type="NCBIfam" id="TIGR00710">
    <property type="entry name" value="efflux_Bcr_CflA"/>
    <property type="match status" value="1"/>
</dbReference>
<dbReference type="RefSeq" id="WP_040376196.1">
    <property type="nucleotide sequence ID" value="NZ_CP068053.1"/>
</dbReference>
<dbReference type="GO" id="GO:0042910">
    <property type="term" value="F:xenobiotic transmembrane transporter activity"/>
    <property type="evidence" value="ECO:0007669"/>
    <property type="project" value="InterPro"/>
</dbReference>
<evidence type="ECO:0000256" key="2">
    <source>
        <dbReference type="ARBA" id="ARBA00006236"/>
    </source>
</evidence>
<dbReference type="InterPro" id="IPR020846">
    <property type="entry name" value="MFS_dom"/>
</dbReference>
<dbReference type="InterPro" id="IPR004812">
    <property type="entry name" value="Efflux_drug-R_Bcr/CmlA"/>
</dbReference>
<evidence type="ECO:0000256" key="6">
    <source>
        <dbReference type="ARBA" id="ARBA00022989"/>
    </source>
</evidence>
<keyword evidence="5 8" id="KW-0812">Transmembrane</keyword>
<feature type="transmembrane region" description="Helical" evidence="8">
    <location>
        <begin position="287"/>
        <end position="308"/>
    </location>
</feature>
<dbReference type="SUPFAM" id="SSF103473">
    <property type="entry name" value="MFS general substrate transporter"/>
    <property type="match status" value="1"/>
</dbReference>
<dbReference type="Gene3D" id="1.20.1720.10">
    <property type="entry name" value="Multidrug resistance protein D"/>
    <property type="match status" value="1"/>
</dbReference>
<dbReference type="EMBL" id="CP068053">
    <property type="protein sequence ID" value="QQT01966.1"/>
    <property type="molecule type" value="Genomic_DNA"/>
</dbReference>
<feature type="transmembrane region" description="Helical" evidence="8">
    <location>
        <begin position="253"/>
        <end position="275"/>
    </location>
</feature>
<protein>
    <recommendedName>
        <fullName evidence="8">Bcr/CflA family efflux transporter</fullName>
    </recommendedName>
</protein>
<feature type="transmembrane region" description="Helical" evidence="8">
    <location>
        <begin position="142"/>
        <end position="161"/>
    </location>
</feature>
<evidence type="ECO:0000256" key="8">
    <source>
        <dbReference type="RuleBase" id="RU365088"/>
    </source>
</evidence>
<dbReference type="CDD" id="cd17320">
    <property type="entry name" value="MFS_MdfA_MDR_like"/>
    <property type="match status" value="1"/>
</dbReference>
<reference evidence="10 11" key="1">
    <citation type="submission" date="2021-01" db="EMBL/GenBank/DDBJ databases">
        <title>FDA dAtabase for Regulatory Grade micrObial Sequences (FDA-ARGOS): Supporting development and validation of Infectious Disease Dx tests.</title>
        <authorList>
            <person name="Nelson B."/>
            <person name="Plummer A."/>
            <person name="Tallon L."/>
            <person name="Sadzewicz L."/>
            <person name="Zhao X."/>
            <person name="Boylan J."/>
            <person name="Ott S."/>
            <person name="Bowen H."/>
            <person name="Vavikolanu K."/>
            <person name="Mehta A."/>
            <person name="Aluvathingal J."/>
            <person name="Nadendla S."/>
            <person name="Myers T."/>
            <person name="Yan Y."/>
            <person name="Sichtig H."/>
        </authorList>
    </citation>
    <scope>NUCLEOTIDE SEQUENCE [LARGE SCALE GENOMIC DNA]</scope>
    <source>
        <strain evidence="10 11">FDAARGOS_1161</strain>
    </source>
</reference>
<evidence type="ECO:0000313" key="10">
    <source>
        <dbReference type="EMBL" id="QQT01966.1"/>
    </source>
</evidence>
<evidence type="ECO:0000256" key="7">
    <source>
        <dbReference type="ARBA" id="ARBA00023136"/>
    </source>
</evidence>
<feature type="transmembrane region" description="Helical" evidence="8">
    <location>
        <begin position="173"/>
        <end position="193"/>
    </location>
</feature>
<gene>
    <name evidence="10" type="ORF">I6J18_09075</name>
</gene>
<feature type="transmembrane region" description="Helical" evidence="8">
    <location>
        <begin position="377"/>
        <end position="398"/>
    </location>
</feature>
<sequence>MERFQMNSSISKIKMVWLAVVLGSFAAIGPLSLDMYLPGLPSLADDLNSSTSLAQLSLTACMLGLAVGQIYLGPLSDSRGRRMPLILSLAVYSASSLACAFVPSVEMLILMRFIQGISGAGGIVISKAIVRDLFSGTELTKFFSMLMLVNGAAPILAPVFGGQLLQFTSWRGVFIVLCILSMMMIAAAFWGLAESLPNELRNEGSIANTFRTFSRLSKDRIFIGFAFSQGFVSAAMFAYISGSPFVLQNIYGVSAQMFSLIFAINGVGIILASQVTGRLAGKVKEGVLLVFGLFMATTGGIILLTGILLQAGLIVILIGLFLSVSSVGIVGTTSFALAMENQRSHAGSAAALLGLIPFILGAIVAPLVGLGGEESPLPMGLVILGSQIIAILSYFIVARPMLIKGKSKEKG</sequence>
<feature type="transmembrane region" description="Helical" evidence="8">
    <location>
        <begin position="314"/>
        <end position="338"/>
    </location>
</feature>
<evidence type="ECO:0000256" key="1">
    <source>
        <dbReference type="ARBA" id="ARBA00004651"/>
    </source>
</evidence>
<dbReference type="KEGG" id="ppsr:I6J18_09075"/>
<dbReference type="Pfam" id="PF07690">
    <property type="entry name" value="MFS_1"/>
    <property type="match status" value="1"/>
</dbReference>
<keyword evidence="6 8" id="KW-1133">Transmembrane helix</keyword>
<name>A0A974NQG8_PERPY</name>
<dbReference type="GO" id="GO:0005886">
    <property type="term" value="C:plasma membrane"/>
    <property type="evidence" value="ECO:0007669"/>
    <property type="project" value="UniProtKB-SubCell"/>
</dbReference>
<dbReference type="AlphaFoldDB" id="A0A974NQG8"/>
<dbReference type="PROSITE" id="PS50850">
    <property type="entry name" value="MFS"/>
    <property type="match status" value="1"/>
</dbReference>
<dbReference type="InterPro" id="IPR011701">
    <property type="entry name" value="MFS"/>
</dbReference>
<keyword evidence="7 8" id="KW-0472">Membrane</keyword>
<feature type="transmembrane region" description="Helical" evidence="8">
    <location>
        <begin position="53"/>
        <end position="72"/>
    </location>
</feature>
<dbReference type="Proteomes" id="UP000595254">
    <property type="component" value="Chromosome"/>
</dbReference>
<feature type="transmembrane region" description="Helical" evidence="8">
    <location>
        <begin position="84"/>
        <end position="103"/>
    </location>
</feature>
<organism evidence="10 11">
    <name type="scientific">Peribacillus psychrosaccharolyticus</name>
    <name type="common">Bacillus psychrosaccharolyticus</name>
    <dbReference type="NCBI Taxonomy" id="1407"/>
    <lineage>
        <taxon>Bacteria</taxon>
        <taxon>Bacillati</taxon>
        <taxon>Bacillota</taxon>
        <taxon>Bacilli</taxon>
        <taxon>Bacillales</taxon>
        <taxon>Bacillaceae</taxon>
        <taxon>Peribacillus</taxon>
    </lineage>
</organism>
<dbReference type="PANTHER" id="PTHR23502">
    <property type="entry name" value="MAJOR FACILITATOR SUPERFAMILY"/>
    <property type="match status" value="1"/>
</dbReference>
<proteinExistence type="inferred from homology"/>
<dbReference type="FunFam" id="1.20.1720.10:FF:000005">
    <property type="entry name" value="Bcr/CflA family efflux transporter"/>
    <property type="match status" value="1"/>
</dbReference>
<keyword evidence="11" id="KW-1185">Reference proteome</keyword>
<dbReference type="PANTHER" id="PTHR23502:SF132">
    <property type="entry name" value="POLYAMINE TRANSPORTER 2-RELATED"/>
    <property type="match status" value="1"/>
</dbReference>
<feature type="transmembrane region" description="Helical" evidence="8">
    <location>
        <begin position="350"/>
        <end position="371"/>
    </location>
</feature>
<comment type="similarity">
    <text evidence="2 8">Belongs to the major facilitator superfamily. Bcr/CmlA family.</text>
</comment>
<keyword evidence="4 8" id="KW-1003">Cell membrane</keyword>
<comment type="subcellular location">
    <subcellularLocation>
        <location evidence="1 8">Cell membrane</location>
        <topology evidence="1 8">Multi-pass membrane protein</topology>
    </subcellularLocation>
</comment>
<evidence type="ECO:0000259" key="9">
    <source>
        <dbReference type="PROSITE" id="PS50850"/>
    </source>
</evidence>
<dbReference type="GO" id="GO:1990961">
    <property type="term" value="P:xenobiotic detoxification by transmembrane export across the plasma membrane"/>
    <property type="evidence" value="ECO:0007669"/>
    <property type="project" value="InterPro"/>
</dbReference>